<reference evidence="4 5" key="1">
    <citation type="journal article" date="2018" name="J. Microbiol.">
        <title>Baekduia soli gen. nov., sp. nov., a novel bacterium isolated from the soil of Baekdu Mountain and proposal of a novel family name, Baekduiaceae fam. nov.</title>
        <authorList>
            <person name="An D.S."/>
            <person name="Siddiqi M.Z."/>
            <person name="Kim K.H."/>
            <person name="Yu H.S."/>
            <person name="Im W.T."/>
        </authorList>
    </citation>
    <scope>NUCLEOTIDE SEQUENCE [LARGE SCALE GENOMIC DNA]</scope>
    <source>
        <strain evidence="4 5">BR7-21</strain>
    </source>
</reference>
<dbReference type="CDD" id="cd22268">
    <property type="entry name" value="DPBB_RlpA-like"/>
    <property type="match status" value="1"/>
</dbReference>
<dbReference type="Proteomes" id="UP000321805">
    <property type="component" value="Chromosome"/>
</dbReference>
<evidence type="ECO:0000256" key="1">
    <source>
        <dbReference type="SAM" id="MobiDB-lite"/>
    </source>
</evidence>
<accession>A0A5B8U4U5</accession>
<evidence type="ECO:0000259" key="3">
    <source>
        <dbReference type="Pfam" id="PF03330"/>
    </source>
</evidence>
<dbReference type="PANTHER" id="PTHR34183:SF8">
    <property type="entry name" value="ENDOLYTIC PEPTIDOGLYCAN TRANSGLYCOSYLASE RLPA-RELATED"/>
    <property type="match status" value="1"/>
</dbReference>
<dbReference type="AlphaFoldDB" id="A0A5B8U4U5"/>
<feature type="domain" description="RlpA-like protein double-psi beta-barrel" evidence="3">
    <location>
        <begin position="170"/>
        <end position="248"/>
    </location>
</feature>
<evidence type="ECO:0000313" key="5">
    <source>
        <dbReference type="Proteomes" id="UP000321805"/>
    </source>
</evidence>
<dbReference type="RefSeq" id="WP_146918394.1">
    <property type="nucleotide sequence ID" value="NZ_CP042430.1"/>
</dbReference>
<name>A0A5B8U4U5_9ACTN</name>
<dbReference type="KEGG" id="bsol:FSW04_08860"/>
<dbReference type="Gene3D" id="2.40.40.10">
    <property type="entry name" value="RlpA-like domain"/>
    <property type="match status" value="1"/>
</dbReference>
<dbReference type="InterPro" id="IPR036908">
    <property type="entry name" value="RlpA-like_sf"/>
</dbReference>
<dbReference type="SUPFAM" id="SSF50685">
    <property type="entry name" value="Barwin-like endoglucanases"/>
    <property type="match status" value="1"/>
</dbReference>
<gene>
    <name evidence="4" type="ORF">FSW04_08860</name>
</gene>
<dbReference type="EMBL" id="CP042430">
    <property type="protein sequence ID" value="QEC47672.1"/>
    <property type="molecule type" value="Genomic_DNA"/>
</dbReference>
<protein>
    <recommendedName>
        <fullName evidence="3">RlpA-like protein double-psi beta-barrel domain-containing protein</fullName>
    </recommendedName>
</protein>
<dbReference type="Pfam" id="PF03330">
    <property type="entry name" value="DPBB_1"/>
    <property type="match status" value="1"/>
</dbReference>
<feature type="signal peptide" evidence="2">
    <location>
        <begin position="1"/>
        <end position="31"/>
    </location>
</feature>
<organism evidence="4 5">
    <name type="scientific">Baekduia soli</name>
    <dbReference type="NCBI Taxonomy" id="496014"/>
    <lineage>
        <taxon>Bacteria</taxon>
        <taxon>Bacillati</taxon>
        <taxon>Actinomycetota</taxon>
        <taxon>Thermoleophilia</taxon>
        <taxon>Solirubrobacterales</taxon>
        <taxon>Baekduiaceae</taxon>
        <taxon>Baekduia</taxon>
    </lineage>
</organism>
<feature type="compositionally biased region" description="Low complexity" evidence="1">
    <location>
        <begin position="39"/>
        <end position="53"/>
    </location>
</feature>
<keyword evidence="2" id="KW-0732">Signal</keyword>
<sequence length="267" mass="26414">MRTEHELQTTTVKLGAALGALAIALPTAVAAADATPAAPAAAPAPAAGTAPSPGGLGFSDPSEPSVFADGSTLVAPLAGLLGDIVPVTGTLAGSHPGDSVVVQQLDASTGWVQVATATVAADGTYSAGFKPGHSGHPRLRVVAAGQPAPAATAASDAAGGRELTVFHRARATWYGPGFYGRRTACGRRLTKATLGVAHKTLPCGTLVELYKDGRTVTVPVIDRGPFRAGTSYDLTAATAQALGVTTTTVLGAVRATDPAPAVVPAPS</sequence>
<feature type="region of interest" description="Disordered" evidence="1">
    <location>
        <begin position="39"/>
        <end position="63"/>
    </location>
</feature>
<dbReference type="InterPro" id="IPR009009">
    <property type="entry name" value="RlpA-like_DPBB"/>
</dbReference>
<evidence type="ECO:0000256" key="2">
    <source>
        <dbReference type="SAM" id="SignalP"/>
    </source>
</evidence>
<dbReference type="PANTHER" id="PTHR34183">
    <property type="entry name" value="ENDOLYTIC PEPTIDOGLYCAN TRANSGLYCOSYLASE RLPA"/>
    <property type="match status" value="1"/>
</dbReference>
<feature type="chain" id="PRO_5022839052" description="RlpA-like protein double-psi beta-barrel domain-containing protein" evidence="2">
    <location>
        <begin position="32"/>
        <end position="267"/>
    </location>
</feature>
<proteinExistence type="predicted"/>
<dbReference type="OrthoDB" id="9779128at2"/>
<keyword evidence="5" id="KW-1185">Reference proteome</keyword>
<evidence type="ECO:0000313" key="4">
    <source>
        <dbReference type="EMBL" id="QEC47672.1"/>
    </source>
</evidence>